<dbReference type="PANTHER" id="PTHR47964">
    <property type="entry name" value="ATP-DEPENDENT DNA HELICASE HOMOLOG RECG, CHLOROPLASTIC"/>
    <property type="match status" value="1"/>
</dbReference>
<evidence type="ECO:0000256" key="13">
    <source>
        <dbReference type="ARBA" id="ARBA00034808"/>
    </source>
</evidence>
<evidence type="ECO:0000313" key="18">
    <source>
        <dbReference type="EMBL" id="MEZ8052374.1"/>
    </source>
</evidence>
<dbReference type="EC" id="5.6.2.4" evidence="13 15"/>
<dbReference type="SMART" id="SM00490">
    <property type="entry name" value="HELICc"/>
    <property type="match status" value="1"/>
</dbReference>
<reference evidence="18 19" key="1">
    <citation type="submission" date="2024-06" db="EMBL/GenBank/DDBJ databases">
        <authorList>
            <person name="Steensen K."/>
            <person name="Seneca J."/>
            <person name="Bartlau N."/>
            <person name="Yu A.X."/>
            <person name="Polz M.F."/>
        </authorList>
    </citation>
    <scope>NUCLEOTIDE SEQUENCE [LARGE SCALE GENOMIC DNA]</scope>
    <source>
        <strain evidence="18 19">1F9</strain>
    </source>
</reference>
<evidence type="ECO:0000259" key="17">
    <source>
        <dbReference type="PROSITE" id="PS51194"/>
    </source>
</evidence>
<gene>
    <name evidence="18" type="primary">recG</name>
    <name evidence="18" type="ORF">ACED57_04330</name>
</gene>
<dbReference type="GO" id="GO:0016787">
    <property type="term" value="F:hydrolase activity"/>
    <property type="evidence" value="ECO:0007669"/>
    <property type="project" value="UniProtKB-KW"/>
</dbReference>
<protein>
    <recommendedName>
        <fullName evidence="2 15">ATP-dependent DNA helicase RecG</fullName>
        <ecNumber evidence="13 15">5.6.2.4</ecNumber>
    </recommendedName>
</protein>
<keyword evidence="4 15" id="KW-0227">DNA damage</keyword>
<evidence type="ECO:0000256" key="5">
    <source>
        <dbReference type="ARBA" id="ARBA00022801"/>
    </source>
</evidence>
<evidence type="ECO:0000256" key="1">
    <source>
        <dbReference type="ARBA" id="ARBA00007504"/>
    </source>
</evidence>
<evidence type="ECO:0000259" key="16">
    <source>
        <dbReference type="PROSITE" id="PS51192"/>
    </source>
</evidence>
<dbReference type="Gene3D" id="3.40.50.300">
    <property type="entry name" value="P-loop containing nucleotide triphosphate hydrolases"/>
    <property type="match status" value="2"/>
</dbReference>
<keyword evidence="3 15" id="KW-0547">Nucleotide-binding</keyword>
<dbReference type="InterPro" id="IPR014001">
    <property type="entry name" value="Helicase_ATP-bd"/>
</dbReference>
<comment type="catalytic activity">
    <reaction evidence="12 15">
        <text>Couples ATP hydrolysis with the unwinding of duplex DNA by translocating in the 3'-5' direction.</text>
        <dbReference type="EC" id="5.6.2.4"/>
    </reaction>
</comment>
<evidence type="ECO:0000256" key="3">
    <source>
        <dbReference type="ARBA" id="ARBA00022741"/>
    </source>
</evidence>
<dbReference type="NCBIfam" id="NF008163">
    <property type="entry name" value="PRK10917.1-1"/>
    <property type="match status" value="1"/>
</dbReference>
<evidence type="ECO:0000256" key="4">
    <source>
        <dbReference type="ARBA" id="ARBA00022763"/>
    </source>
</evidence>
<organism evidence="18 19">
    <name type="scientific">Vibrio atlanticus</name>
    <dbReference type="NCBI Taxonomy" id="693153"/>
    <lineage>
        <taxon>Bacteria</taxon>
        <taxon>Pseudomonadati</taxon>
        <taxon>Pseudomonadota</taxon>
        <taxon>Gammaproteobacteria</taxon>
        <taxon>Vibrionales</taxon>
        <taxon>Vibrionaceae</taxon>
        <taxon>Vibrio</taxon>
    </lineage>
</organism>
<dbReference type="InterPro" id="IPR045562">
    <property type="entry name" value="RecG_dom3_C"/>
</dbReference>
<evidence type="ECO:0000256" key="10">
    <source>
        <dbReference type="ARBA" id="ARBA00023204"/>
    </source>
</evidence>
<dbReference type="RefSeq" id="WP_371707258.1">
    <property type="nucleotide sequence ID" value="NZ_JBGOOL010000008.1"/>
</dbReference>
<dbReference type="Pfam" id="PF17191">
    <property type="entry name" value="RecG_wedge"/>
    <property type="match status" value="1"/>
</dbReference>
<dbReference type="GO" id="GO:0003678">
    <property type="term" value="F:DNA helicase activity"/>
    <property type="evidence" value="ECO:0007669"/>
    <property type="project" value="UniProtKB-EC"/>
</dbReference>
<keyword evidence="9 15" id="KW-0233">DNA recombination</keyword>
<evidence type="ECO:0000256" key="14">
    <source>
        <dbReference type="ARBA" id="ARBA00048988"/>
    </source>
</evidence>
<evidence type="ECO:0000256" key="7">
    <source>
        <dbReference type="ARBA" id="ARBA00022840"/>
    </source>
</evidence>
<dbReference type="InterPro" id="IPR027417">
    <property type="entry name" value="P-loop_NTPase"/>
</dbReference>
<dbReference type="NCBIfam" id="NF008168">
    <property type="entry name" value="PRK10917.2-2"/>
    <property type="match status" value="1"/>
</dbReference>
<keyword evidence="7 15" id="KW-0067">ATP-binding</keyword>
<dbReference type="InterPro" id="IPR012340">
    <property type="entry name" value="NA-bd_OB-fold"/>
</dbReference>
<keyword evidence="11" id="KW-0413">Isomerase</keyword>
<keyword evidence="6 15" id="KW-0347">Helicase</keyword>
<keyword evidence="8" id="KW-0238">DNA-binding</keyword>
<comment type="catalytic activity">
    <reaction evidence="14 15">
        <text>ATP + H2O = ADP + phosphate + H(+)</text>
        <dbReference type="Rhea" id="RHEA:13065"/>
        <dbReference type="ChEBI" id="CHEBI:15377"/>
        <dbReference type="ChEBI" id="CHEBI:15378"/>
        <dbReference type="ChEBI" id="CHEBI:30616"/>
        <dbReference type="ChEBI" id="CHEBI:43474"/>
        <dbReference type="ChEBI" id="CHEBI:456216"/>
        <dbReference type="EC" id="5.6.2.4"/>
    </reaction>
</comment>
<dbReference type="Proteomes" id="UP001569175">
    <property type="component" value="Unassembled WGS sequence"/>
</dbReference>
<evidence type="ECO:0000256" key="2">
    <source>
        <dbReference type="ARBA" id="ARBA00017846"/>
    </source>
</evidence>
<dbReference type="CDD" id="cd04488">
    <property type="entry name" value="RecG_wedge_OBF"/>
    <property type="match status" value="1"/>
</dbReference>
<dbReference type="NCBIfam" id="NF008165">
    <property type="entry name" value="PRK10917.1-3"/>
    <property type="match status" value="1"/>
</dbReference>
<dbReference type="InterPro" id="IPR011545">
    <property type="entry name" value="DEAD/DEAH_box_helicase_dom"/>
</dbReference>
<dbReference type="SMART" id="SM00487">
    <property type="entry name" value="DEXDc"/>
    <property type="match status" value="1"/>
</dbReference>
<dbReference type="InterPro" id="IPR047112">
    <property type="entry name" value="RecG/Mfd"/>
</dbReference>
<evidence type="ECO:0000313" key="19">
    <source>
        <dbReference type="Proteomes" id="UP001569175"/>
    </source>
</evidence>
<keyword evidence="5 15" id="KW-0378">Hydrolase</keyword>
<dbReference type="SUPFAM" id="SSF52540">
    <property type="entry name" value="P-loop containing nucleoside triphosphate hydrolases"/>
    <property type="match status" value="2"/>
</dbReference>
<feature type="domain" description="Helicase ATP-binding" evidence="16">
    <location>
        <begin position="282"/>
        <end position="447"/>
    </location>
</feature>
<name>A0ABV4KJ03_9VIBR</name>
<evidence type="ECO:0000256" key="9">
    <source>
        <dbReference type="ARBA" id="ARBA00023172"/>
    </source>
</evidence>
<comment type="function">
    <text evidence="15">Plays a critical role in recombination and DNA repair. Helps process Holliday junction intermediates to mature products by catalyzing branch migration. Has replication fork regression activity, unwinds stalled or blocked replication forks to make a HJ that can be resolved. Has a DNA unwinding activity characteristic of a DNA helicase with 3'-5' polarity.</text>
</comment>
<feature type="domain" description="Helicase C-terminal" evidence="17">
    <location>
        <begin position="481"/>
        <end position="627"/>
    </location>
</feature>
<keyword evidence="10 15" id="KW-0234">DNA repair</keyword>
<keyword evidence="19" id="KW-1185">Reference proteome</keyword>
<evidence type="ECO:0000256" key="12">
    <source>
        <dbReference type="ARBA" id="ARBA00034617"/>
    </source>
</evidence>
<evidence type="ECO:0000256" key="15">
    <source>
        <dbReference type="RuleBase" id="RU363016"/>
    </source>
</evidence>
<sequence length="692" mass="76893">MSQLLSAIPLNSLSGVGAKVAEKLEKVGLNNVQDLLFHLPLRYEDRTRIYPIVKLHAGLWAAVQGKVMHVDTIFGKRKMLAVKISDGNGTITLRFFNFTAGMKNNFAEGKQVHAYGEIKRGNMGLEIVHPDYKFFAPRQQPDVEANLTPVYPTTEGLRQVTLRNLTDQALELIDKTAVNELLPSGLYDHQITLAQALHTIHRPPPGIDLELFDEGKHPAQLRLIMEELLAQNLSMLSVRSKGQQDKAMPFPPVNTLKDKLLAQLPFSPTNAQARVTKEIEADLEKPHPMMRLVQGDVGSGKTLVAALAAVRALEHGQQVALMAPTELLAEQHAINFANWFEAMGIQVGWLAGKLKGKARETELTRVASGEAQMVVGTHALFQEHVEFNNLGLVIIDEQHRFGVHQRLELREKGAKQGYYPHQLVMTATPIPRTLAMTAYADLETSIIDELPPGRTPIQTVAIPDTKRDDIVERVKNACLNEGKQAYWVCTLIDESEVLEAQAAADTAEELQRKLPDVKIGLVHGRMKPAEKQAVMQEFKENKLHLLVATTVIEVGVDVPNSSLMIIENPERLGLAQLHQLRGRVGRGSVASHCVLLYHSPLSKTAQKRLGVLRESNDGFVIAQRDLEIRGPGELLGTKQTGLADFKIADLVRDQRLIPEVQRIARHIHDSYPDNAKAIINRWLGERDVYSKA</sequence>
<dbReference type="PROSITE" id="PS51194">
    <property type="entry name" value="HELICASE_CTER"/>
    <property type="match status" value="1"/>
</dbReference>
<dbReference type="EMBL" id="JBGOOL010000008">
    <property type="protein sequence ID" value="MEZ8052374.1"/>
    <property type="molecule type" value="Genomic_DNA"/>
</dbReference>
<dbReference type="InterPro" id="IPR004609">
    <property type="entry name" value="ATP-dep_DNA_helicase_RecG"/>
</dbReference>
<dbReference type="CDD" id="cd18811">
    <property type="entry name" value="SF2_C_RecG"/>
    <property type="match status" value="1"/>
</dbReference>
<evidence type="ECO:0000256" key="11">
    <source>
        <dbReference type="ARBA" id="ARBA00023235"/>
    </source>
</evidence>
<dbReference type="PROSITE" id="PS51192">
    <property type="entry name" value="HELICASE_ATP_BIND_1"/>
    <property type="match status" value="1"/>
</dbReference>
<dbReference type="SUPFAM" id="SSF50249">
    <property type="entry name" value="Nucleic acid-binding proteins"/>
    <property type="match status" value="1"/>
</dbReference>
<dbReference type="InterPro" id="IPR001650">
    <property type="entry name" value="Helicase_C-like"/>
</dbReference>
<dbReference type="PANTHER" id="PTHR47964:SF1">
    <property type="entry name" value="ATP-DEPENDENT DNA HELICASE HOMOLOG RECG, CHLOROPLASTIC"/>
    <property type="match status" value="1"/>
</dbReference>
<dbReference type="Pfam" id="PF00271">
    <property type="entry name" value="Helicase_C"/>
    <property type="match status" value="1"/>
</dbReference>
<dbReference type="Gene3D" id="2.40.50.140">
    <property type="entry name" value="Nucleic acid-binding proteins"/>
    <property type="match status" value="1"/>
</dbReference>
<comment type="caution">
    <text evidence="18">The sequence shown here is derived from an EMBL/GenBank/DDBJ whole genome shotgun (WGS) entry which is preliminary data.</text>
</comment>
<dbReference type="NCBIfam" id="NF008166">
    <property type="entry name" value="PRK10917.1-4"/>
    <property type="match status" value="1"/>
</dbReference>
<evidence type="ECO:0000256" key="6">
    <source>
        <dbReference type="ARBA" id="ARBA00022806"/>
    </source>
</evidence>
<evidence type="ECO:0000256" key="8">
    <source>
        <dbReference type="ARBA" id="ARBA00023125"/>
    </source>
</evidence>
<dbReference type="Pfam" id="PF19833">
    <property type="entry name" value="RecG_dom3_C"/>
    <property type="match status" value="1"/>
</dbReference>
<dbReference type="NCBIfam" id="TIGR00643">
    <property type="entry name" value="recG"/>
    <property type="match status" value="1"/>
</dbReference>
<accession>A0ABV4KJ03</accession>
<comment type="similarity">
    <text evidence="1 15">Belongs to the helicase family. RecG subfamily.</text>
</comment>
<dbReference type="InterPro" id="IPR033454">
    <property type="entry name" value="RecG_wedge"/>
</dbReference>
<dbReference type="CDD" id="cd17992">
    <property type="entry name" value="DEXHc_RecG"/>
    <property type="match status" value="1"/>
</dbReference>
<proteinExistence type="inferred from homology"/>
<dbReference type="Pfam" id="PF00270">
    <property type="entry name" value="DEAD"/>
    <property type="match status" value="1"/>
</dbReference>